<reference evidence="5 6" key="1">
    <citation type="submission" date="2012-06" db="EMBL/GenBank/DDBJ databases">
        <title>Complete sequence of Sulfurospirillum barnesii SES-3.</title>
        <authorList>
            <consortium name="US DOE Joint Genome Institute"/>
            <person name="Lucas S."/>
            <person name="Han J."/>
            <person name="Lapidus A."/>
            <person name="Cheng J.-F."/>
            <person name="Goodwin L."/>
            <person name="Pitluck S."/>
            <person name="Peters L."/>
            <person name="Ovchinnikova G."/>
            <person name="Lu M."/>
            <person name="Detter J.C."/>
            <person name="Han C."/>
            <person name="Tapia R."/>
            <person name="Land M."/>
            <person name="Hauser L."/>
            <person name="Kyrpides N."/>
            <person name="Ivanova N."/>
            <person name="Pagani I."/>
            <person name="Stolz J."/>
            <person name="Arkin A."/>
            <person name="Dehal P."/>
            <person name="Oremland R."/>
            <person name="Saltikov C."/>
            <person name="Basu P."/>
            <person name="Hollibaugh J."/>
            <person name="Newman D."/>
            <person name="Stolyar S."/>
            <person name="Hazen T."/>
            <person name="Woyke T."/>
        </authorList>
    </citation>
    <scope>NUCLEOTIDE SEQUENCE [LARGE SCALE GENOMIC DNA]</scope>
    <source>
        <strain evidence="6">ATCC 700032 / DSM 10660 / SES-3</strain>
    </source>
</reference>
<dbReference type="PANTHER" id="PTHR20842">
    <property type="entry name" value="PROTEASE S51 ALPHA-ASPARTYL DIPEPTIDASE"/>
    <property type="match status" value="1"/>
</dbReference>
<dbReference type="InterPro" id="IPR029062">
    <property type="entry name" value="Class_I_gatase-like"/>
</dbReference>
<evidence type="ECO:0000256" key="3">
    <source>
        <dbReference type="ARBA" id="ARBA00022801"/>
    </source>
</evidence>
<dbReference type="KEGG" id="sba:Sulba_0138"/>
<dbReference type="GO" id="GO:0006508">
    <property type="term" value="P:proteolysis"/>
    <property type="evidence" value="ECO:0007669"/>
    <property type="project" value="UniProtKB-KW"/>
</dbReference>
<dbReference type="GO" id="GO:0008236">
    <property type="term" value="F:serine-type peptidase activity"/>
    <property type="evidence" value="ECO:0007669"/>
    <property type="project" value="UniProtKB-KW"/>
</dbReference>
<evidence type="ECO:0000256" key="4">
    <source>
        <dbReference type="ARBA" id="ARBA00022825"/>
    </source>
</evidence>
<evidence type="ECO:0000256" key="1">
    <source>
        <dbReference type="ARBA" id="ARBA00006534"/>
    </source>
</evidence>
<organism evidence="5 6">
    <name type="scientific">Sulfurospirillum barnesii (strain ATCC 700032 / DSM 10660 / SES-3)</name>
    <dbReference type="NCBI Taxonomy" id="760154"/>
    <lineage>
        <taxon>Bacteria</taxon>
        <taxon>Pseudomonadati</taxon>
        <taxon>Campylobacterota</taxon>
        <taxon>Epsilonproteobacteria</taxon>
        <taxon>Campylobacterales</taxon>
        <taxon>Sulfurospirillaceae</taxon>
        <taxon>Sulfurospirillum</taxon>
    </lineage>
</organism>
<evidence type="ECO:0000313" key="6">
    <source>
        <dbReference type="Proteomes" id="UP000006176"/>
    </source>
</evidence>
<evidence type="ECO:0000313" key="5">
    <source>
        <dbReference type="EMBL" id="AFL67465.1"/>
    </source>
</evidence>
<dbReference type="STRING" id="760154.Sulba_0138"/>
<keyword evidence="4" id="KW-0720">Serine protease</keyword>
<dbReference type="OrthoDB" id="3373764at2"/>
<sequence>MKKMFLSSSFKDVAELLPHFMEESLEGKTVSFIPTASIPESVTFYVQAGKKALQKLGMIVDEVELTALSPEEITRKLKANDSIYITGGNTFFLLQALRQTGADRLIVEHIKAGKLYIGESAGAMIVSPDITYAKAMDDFKQIESLDYTALKSVDFYPLPHHTNFPFKKSVEKIIAEYQFDLKLCPISNTQAILVSGEDVRIADKKLGEVPFQ</sequence>
<dbReference type="SUPFAM" id="SSF52317">
    <property type="entry name" value="Class I glutamine amidotransferase-like"/>
    <property type="match status" value="1"/>
</dbReference>
<keyword evidence="2" id="KW-0645">Protease</keyword>
<accession>I3XU41</accession>
<name>I3XU41_SULBS</name>
<dbReference type="Gene3D" id="3.40.50.880">
    <property type="match status" value="1"/>
</dbReference>
<evidence type="ECO:0000256" key="2">
    <source>
        <dbReference type="ARBA" id="ARBA00022670"/>
    </source>
</evidence>
<keyword evidence="6" id="KW-1185">Reference proteome</keyword>
<dbReference type="EMBL" id="CP003333">
    <property type="protein sequence ID" value="AFL67465.1"/>
    <property type="molecule type" value="Genomic_DNA"/>
</dbReference>
<dbReference type="PANTHER" id="PTHR20842:SF0">
    <property type="entry name" value="ALPHA-ASPARTYL DIPEPTIDASE"/>
    <property type="match status" value="1"/>
</dbReference>
<dbReference type="AlphaFoldDB" id="I3XU41"/>
<comment type="similarity">
    <text evidence="1">Belongs to the peptidase S51 family.</text>
</comment>
<dbReference type="PATRIC" id="fig|760154.4.peg.134"/>
<proteinExistence type="inferred from homology"/>
<dbReference type="RefSeq" id="WP_014768351.1">
    <property type="nucleotide sequence ID" value="NC_018002.1"/>
</dbReference>
<dbReference type="HOGENOM" id="CLU_090997_0_0_7"/>
<protein>
    <submittedName>
        <fullName evidence="5">Peptidase E</fullName>
    </submittedName>
</protein>
<dbReference type="Proteomes" id="UP000006176">
    <property type="component" value="Chromosome"/>
</dbReference>
<gene>
    <name evidence="5" type="ordered locus">Sulba_0138</name>
</gene>
<keyword evidence="3" id="KW-0378">Hydrolase</keyword>
<dbReference type="Pfam" id="PF03575">
    <property type="entry name" value="Peptidase_S51"/>
    <property type="match status" value="1"/>
</dbReference>
<dbReference type="eggNOG" id="COG3340">
    <property type="taxonomic scope" value="Bacteria"/>
</dbReference>
<dbReference type="InterPro" id="IPR005320">
    <property type="entry name" value="Peptidase_S51"/>
</dbReference>